<protein>
    <submittedName>
        <fullName evidence="2">Uncharacterized protein</fullName>
    </submittedName>
</protein>
<proteinExistence type="predicted"/>
<accession>A0A1H8INW3</accession>
<name>A0A1H8INW3_9EURY</name>
<keyword evidence="3" id="KW-1185">Reference proteome</keyword>
<evidence type="ECO:0000313" key="2">
    <source>
        <dbReference type="EMBL" id="SEN69755.1"/>
    </source>
</evidence>
<feature type="transmembrane region" description="Helical" evidence="1">
    <location>
        <begin position="107"/>
        <end position="132"/>
    </location>
</feature>
<keyword evidence="1" id="KW-1133">Transmembrane helix</keyword>
<reference evidence="3" key="1">
    <citation type="submission" date="2016-10" db="EMBL/GenBank/DDBJ databases">
        <authorList>
            <person name="Varghese N."/>
            <person name="Submissions S."/>
        </authorList>
    </citation>
    <scope>NUCLEOTIDE SEQUENCE [LARGE SCALE GENOMIC DNA]</scope>
    <source>
        <strain evidence="3">IBRC-M 10043</strain>
    </source>
</reference>
<dbReference type="EMBL" id="FOCX01000004">
    <property type="protein sequence ID" value="SEN69755.1"/>
    <property type="molecule type" value="Genomic_DNA"/>
</dbReference>
<gene>
    <name evidence="2" type="ORF">SAMN05216388_1004212</name>
</gene>
<dbReference type="OrthoDB" id="240579at2157"/>
<organism evidence="2 3">
    <name type="scientific">Halorientalis persicus</name>
    <dbReference type="NCBI Taxonomy" id="1367881"/>
    <lineage>
        <taxon>Archaea</taxon>
        <taxon>Methanobacteriati</taxon>
        <taxon>Methanobacteriota</taxon>
        <taxon>Stenosarchaea group</taxon>
        <taxon>Halobacteria</taxon>
        <taxon>Halobacteriales</taxon>
        <taxon>Haloarculaceae</taxon>
        <taxon>Halorientalis</taxon>
    </lineage>
</organism>
<keyword evidence="1" id="KW-0812">Transmembrane</keyword>
<evidence type="ECO:0000256" key="1">
    <source>
        <dbReference type="SAM" id="Phobius"/>
    </source>
</evidence>
<sequence length="143" mass="14415">MHWVLVASTLVVGTGVTLRVLGCDSAGTTARVTAPTVAVPLLVGTASAGAVDQVGTVACQLGIGDLVTFVLAALAVFHVVAGAIKATTAFNALGSTRADRQRRGRRAMIGALQVTAGAFFPAVVGAIFTVVLDFELGACIHLV</sequence>
<dbReference type="Proteomes" id="UP000198775">
    <property type="component" value="Unassembled WGS sequence"/>
</dbReference>
<feature type="transmembrane region" description="Helical" evidence="1">
    <location>
        <begin position="66"/>
        <end position="86"/>
    </location>
</feature>
<keyword evidence="1" id="KW-0472">Membrane</keyword>
<dbReference type="AlphaFoldDB" id="A0A1H8INW3"/>
<evidence type="ECO:0000313" key="3">
    <source>
        <dbReference type="Proteomes" id="UP000198775"/>
    </source>
</evidence>
<dbReference type="RefSeq" id="WP_092658668.1">
    <property type="nucleotide sequence ID" value="NZ_FOCX01000004.1"/>
</dbReference>